<comment type="caution">
    <text evidence="1">The sequence shown here is derived from an EMBL/GenBank/DDBJ whole genome shotgun (WGS) entry which is preliminary data.</text>
</comment>
<reference evidence="1 2" key="1">
    <citation type="submission" date="2019-03" db="EMBL/GenBank/DDBJ databases">
        <title>First draft genome of Liparis tanakae, snailfish: a comprehensive survey of snailfish specific genes.</title>
        <authorList>
            <person name="Kim W."/>
            <person name="Song I."/>
            <person name="Jeong J.-H."/>
            <person name="Kim D."/>
            <person name="Kim S."/>
            <person name="Ryu S."/>
            <person name="Song J.Y."/>
            <person name="Lee S.K."/>
        </authorList>
    </citation>
    <scope>NUCLEOTIDE SEQUENCE [LARGE SCALE GENOMIC DNA]</scope>
    <source>
        <tissue evidence="1">Muscle</tissue>
    </source>
</reference>
<gene>
    <name evidence="1" type="ORF">EYF80_043929</name>
</gene>
<evidence type="ECO:0000313" key="2">
    <source>
        <dbReference type="Proteomes" id="UP000314294"/>
    </source>
</evidence>
<dbReference type="AlphaFoldDB" id="A0A4Z2FXB0"/>
<organism evidence="1 2">
    <name type="scientific">Liparis tanakae</name>
    <name type="common">Tanaka's snailfish</name>
    <dbReference type="NCBI Taxonomy" id="230148"/>
    <lineage>
        <taxon>Eukaryota</taxon>
        <taxon>Metazoa</taxon>
        <taxon>Chordata</taxon>
        <taxon>Craniata</taxon>
        <taxon>Vertebrata</taxon>
        <taxon>Euteleostomi</taxon>
        <taxon>Actinopterygii</taxon>
        <taxon>Neopterygii</taxon>
        <taxon>Teleostei</taxon>
        <taxon>Neoteleostei</taxon>
        <taxon>Acanthomorphata</taxon>
        <taxon>Eupercaria</taxon>
        <taxon>Perciformes</taxon>
        <taxon>Cottioidei</taxon>
        <taxon>Cottales</taxon>
        <taxon>Liparidae</taxon>
        <taxon>Liparis</taxon>
    </lineage>
</organism>
<accession>A0A4Z2FXB0</accession>
<evidence type="ECO:0000313" key="1">
    <source>
        <dbReference type="EMBL" id="TNN45869.1"/>
    </source>
</evidence>
<keyword evidence="2" id="KW-1185">Reference proteome</keyword>
<protein>
    <submittedName>
        <fullName evidence="1">Uncharacterized protein</fullName>
    </submittedName>
</protein>
<dbReference type="Proteomes" id="UP000314294">
    <property type="component" value="Unassembled WGS sequence"/>
</dbReference>
<name>A0A4Z2FXB0_9TELE</name>
<dbReference type="EMBL" id="SRLO01000819">
    <property type="protein sequence ID" value="TNN45869.1"/>
    <property type="molecule type" value="Genomic_DNA"/>
</dbReference>
<sequence>MQKTGDGSNCGASVIEVLPLRRRLIRGFMLVTTNEKGSRVIAENARHKEMRHSCESQLWSSLNKQEPPSKTSAGGGVTQLCRPIPIITGA</sequence>
<proteinExistence type="predicted"/>